<evidence type="ECO:0000256" key="7">
    <source>
        <dbReference type="RuleBase" id="RU079119"/>
    </source>
</evidence>
<comment type="subcellular location">
    <subcellularLocation>
        <location evidence="1">Membrane</location>
        <topology evidence="1">Multi-pass membrane protein</topology>
    </subcellularLocation>
</comment>
<keyword evidence="11" id="KW-1185">Reference proteome</keyword>
<name>A0A1Q9DH50_SYMMI</name>
<dbReference type="Proteomes" id="UP000186817">
    <property type="component" value="Unassembled WGS sequence"/>
</dbReference>
<dbReference type="InterPro" id="IPR039859">
    <property type="entry name" value="PFA4/ZDH16/20/ERF2-like"/>
</dbReference>
<dbReference type="InterPro" id="IPR027417">
    <property type="entry name" value="P-loop_NTPase"/>
</dbReference>
<keyword evidence="4" id="KW-1133">Transmembrane helix</keyword>
<feature type="region of interest" description="Disordered" evidence="8">
    <location>
        <begin position="592"/>
        <end position="617"/>
    </location>
</feature>
<dbReference type="PANTHER" id="PTHR22883">
    <property type="entry name" value="ZINC FINGER DHHC DOMAIN CONTAINING PROTEIN"/>
    <property type="match status" value="1"/>
</dbReference>
<organism evidence="10 11">
    <name type="scientific">Symbiodinium microadriaticum</name>
    <name type="common">Dinoflagellate</name>
    <name type="synonym">Zooxanthella microadriatica</name>
    <dbReference type="NCBI Taxonomy" id="2951"/>
    <lineage>
        <taxon>Eukaryota</taxon>
        <taxon>Sar</taxon>
        <taxon>Alveolata</taxon>
        <taxon>Dinophyceae</taxon>
        <taxon>Suessiales</taxon>
        <taxon>Symbiodiniaceae</taxon>
        <taxon>Symbiodinium</taxon>
    </lineage>
</organism>
<dbReference type="GO" id="GO:0016020">
    <property type="term" value="C:membrane"/>
    <property type="evidence" value="ECO:0007669"/>
    <property type="project" value="UniProtKB-SubCell"/>
</dbReference>
<dbReference type="GO" id="GO:0005794">
    <property type="term" value="C:Golgi apparatus"/>
    <property type="evidence" value="ECO:0007669"/>
    <property type="project" value="TreeGrafter"/>
</dbReference>
<comment type="similarity">
    <text evidence="7">Belongs to the DHHC palmitoyltransferase family.</text>
</comment>
<evidence type="ECO:0000313" key="10">
    <source>
        <dbReference type="EMBL" id="OLP94489.1"/>
    </source>
</evidence>
<comment type="catalytic activity">
    <reaction evidence="7">
        <text>L-cysteinyl-[protein] + hexadecanoyl-CoA = S-hexadecanoyl-L-cysteinyl-[protein] + CoA</text>
        <dbReference type="Rhea" id="RHEA:36683"/>
        <dbReference type="Rhea" id="RHEA-COMP:10131"/>
        <dbReference type="Rhea" id="RHEA-COMP:11032"/>
        <dbReference type="ChEBI" id="CHEBI:29950"/>
        <dbReference type="ChEBI" id="CHEBI:57287"/>
        <dbReference type="ChEBI" id="CHEBI:57379"/>
        <dbReference type="ChEBI" id="CHEBI:74151"/>
        <dbReference type="EC" id="2.3.1.225"/>
    </reaction>
</comment>
<dbReference type="GO" id="GO:0005783">
    <property type="term" value="C:endoplasmic reticulum"/>
    <property type="evidence" value="ECO:0007669"/>
    <property type="project" value="TreeGrafter"/>
</dbReference>
<keyword evidence="3" id="KW-0812">Transmembrane</keyword>
<evidence type="ECO:0000256" key="2">
    <source>
        <dbReference type="ARBA" id="ARBA00022679"/>
    </source>
</evidence>
<evidence type="ECO:0000256" key="3">
    <source>
        <dbReference type="ARBA" id="ARBA00022692"/>
    </source>
</evidence>
<dbReference type="AlphaFoldDB" id="A0A1Q9DH50"/>
<evidence type="ECO:0000259" key="9">
    <source>
        <dbReference type="Pfam" id="PF01529"/>
    </source>
</evidence>
<evidence type="ECO:0000256" key="6">
    <source>
        <dbReference type="ARBA" id="ARBA00023315"/>
    </source>
</evidence>
<dbReference type="Gene3D" id="3.40.50.300">
    <property type="entry name" value="P-loop containing nucleotide triphosphate hydrolases"/>
    <property type="match status" value="1"/>
</dbReference>
<dbReference type="Pfam" id="PF01529">
    <property type="entry name" value="DHHC"/>
    <property type="match status" value="1"/>
</dbReference>
<feature type="compositionally biased region" description="Basic and acidic residues" evidence="8">
    <location>
        <begin position="593"/>
        <end position="616"/>
    </location>
</feature>
<accession>A0A1Q9DH50</accession>
<reference evidence="10 11" key="1">
    <citation type="submission" date="2016-02" db="EMBL/GenBank/DDBJ databases">
        <title>Genome analysis of coral dinoflagellate symbionts highlights evolutionary adaptations to a symbiotic lifestyle.</title>
        <authorList>
            <person name="Aranda M."/>
            <person name="Li Y."/>
            <person name="Liew Y.J."/>
            <person name="Baumgarten S."/>
            <person name="Simakov O."/>
            <person name="Wilson M."/>
            <person name="Piel J."/>
            <person name="Ashoor H."/>
            <person name="Bougouffa S."/>
            <person name="Bajic V.B."/>
            <person name="Ryu T."/>
            <person name="Ravasi T."/>
            <person name="Bayer T."/>
            <person name="Micklem G."/>
            <person name="Kim H."/>
            <person name="Bhak J."/>
            <person name="Lajeunesse T.C."/>
            <person name="Voolstra C.R."/>
        </authorList>
    </citation>
    <scope>NUCLEOTIDE SEQUENCE [LARGE SCALE GENOMIC DNA]</scope>
    <source>
        <strain evidence="10 11">CCMP2467</strain>
    </source>
</reference>
<evidence type="ECO:0000256" key="1">
    <source>
        <dbReference type="ARBA" id="ARBA00004141"/>
    </source>
</evidence>
<evidence type="ECO:0000313" key="11">
    <source>
        <dbReference type="Proteomes" id="UP000186817"/>
    </source>
</evidence>
<evidence type="ECO:0000256" key="5">
    <source>
        <dbReference type="ARBA" id="ARBA00023136"/>
    </source>
</evidence>
<dbReference type="GO" id="GO:0006612">
    <property type="term" value="P:protein targeting to membrane"/>
    <property type="evidence" value="ECO:0007669"/>
    <property type="project" value="TreeGrafter"/>
</dbReference>
<dbReference type="OrthoDB" id="9909019at2759"/>
<dbReference type="InterPro" id="IPR001594">
    <property type="entry name" value="Palmitoyltrfase_DHHC"/>
</dbReference>
<dbReference type="PROSITE" id="PS50216">
    <property type="entry name" value="DHHC"/>
    <property type="match status" value="1"/>
</dbReference>
<comment type="caution">
    <text evidence="10">The sequence shown here is derived from an EMBL/GenBank/DDBJ whole genome shotgun (WGS) entry which is preliminary data.</text>
</comment>
<dbReference type="GO" id="GO:0019706">
    <property type="term" value="F:protein-cysteine S-palmitoyltransferase activity"/>
    <property type="evidence" value="ECO:0007669"/>
    <property type="project" value="UniProtKB-EC"/>
</dbReference>
<sequence>MLNRAITAFNVFSGTPPAKALRMGSVKRRPQLGVSEVRSVCAFAASLRRVKTLDEEILVCEAWLCVVGTQLDASAEREMLWRCTVMSFGASANFEACQATFRQNLFNDTLMAQRVARKDLSTRFYIQIVDTLRRKFCFDFYNPMVVQKCIATTQALINDRDVAVIGEAGAGKTDCIANLLLNQKTLSVNTLAHDAGEALRLVSISAAEAIRSTLHSTNGADASPSSTSSIQPGQKDIWLTLDGPVNPELFEAMSATLPVVILGGQKPFLIPKRNFRIIVESDRLEMVSPATASSLAITFIDTERGPTWKDRALAWAHRFVLTCPEYSHFMELTKELLMHLMVESDLGIRTLGNPFEETRHEAPRRRLGKQGRVGRCKHGCVFQLVPKTRHCRRCEKCVAGFDHHCLWLNTAWRPSRRMRSHGQRAASADQVQEIDQTLTRGFRYNQFFRIFVCWELAEIRRAGGIFGMRGKLDGLPPYPFQHYPFPGGRGLFATFLGGAHSAVPVGEEVSVSWKLTNSSTWEHIRFEFPAQLPAALGDMKVSPASGFVAPKSQETITLTFKCKVVNVTFPAEVEGGGRTEFSTLSIQSRKKHEAYPMHDTAREEEPPAEPKYEEAVLHSQSVNEAFESY</sequence>
<keyword evidence="2 7" id="KW-0808">Transferase</keyword>
<keyword evidence="5" id="KW-0472">Membrane</keyword>
<feature type="domain" description="Palmitoyltransferase DHHC" evidence="9">
    <location>
        <begin position="380"/>
        <end position="410"/>
    </location>
</feature>
<evidence type="ECO:0000256" key="4">
    <source>
        <dbReference type="ARBA" id="ARBA00022989"/>
    </source>
</evidence>
<keyword evidence="6 7" id="KW-0012">Acyltransferase</keyword>
<proteinExistence type="inferred from homology"/>
<protein>
    <recommendedName>
        <fullName evidence="7">Palmitoyltransferase</fullName>
        <ecNumber evidence="7">2.3.1.225</ecNumber>
    </recommendedName>
</protein>
<evidence type="ECO:0000256" key="8">
    <source>
        <dbReference type="SAM" id="MobiDB-lite"/>
    </source>
</evidence>
<comment type="domain">
    <text evidence="7">The DHHC domain is required for palmitoyltransferase activity.</text>
</comment>
<gene>
    <name evidence="10" type="ORF">AK812_SmicGene23474</name>
</gene>
<dbReference type="EMBL" id="LSRX01000539">
    <property type="protein sequence ID" value="OLP94489.1"/>
    <property type="molecule type" value="Genomic_DNA"/>
</dbReference>
<dbReference type="EC" id="2.3.1.225" evidence="7"/>